<dbReference type="AlphaFoldDB" id="A0A5D0J2G2"/>
<evidence type="ECO:0000313" key="2">
    <source>
        <dbReference type="Proteomes" id="UP000323930"/>
    </source>
</evidence>
<dbReference type="NCBIfam" id="NF041200">
    <property type="entry name" value="mob_BfmA_Nterm"/>
    <property type="match status" value="1"/>
</dbReference>
<name>A0A5D0J2G2_9FLAO</name>
<dbReference type="InterPro" id="IPR048012">
    <property type="entry name" value="BfmA-like_N"/>
</dbReference>
<keyword evidence="2" id="KW-1185">Reference proteome</keyword>
<accession>A0A5D0J2G2</accession>
<sequence>MTQKVRKPNKTVLFCVKKSQVIKFMDTFSTIRFKIKVANRFRKFSKQVARNHTQALEAILDFFEIHQLSPRDTIDGNLTSIEIRIKRRINAAIAIIKDIEKSQTLPTVAMLQSLFEQQLEEEANDGFLDEDFEFIEKKFDSLDNNEDLMEETTVPKIRYLRLEEKMEQLKTDFKYVLGNVKEVKSHFGKDYLKLELSLDELEKYKRTLNNL</sequence>
<dbReference type="RefSeq" id="WP_222861310.1">
    <property type="nucleotide sequence ID" value="NZ_VSDQ01000241.1"/>
</dbReference>
<gene>
    <name evidence="1" type="ORF">FUA24_03485</name>
</gene>
<evidence type="ECO:0000313" key="1">
    <source>
        <dbReference type="EMBL" id="TYA89210.1"/>
    </source>
</evidence>
<protein>
    <submittedName>
        <fullName evidence="1">Uncharacterized protein</fullName>
    </submittedName>
</protein>
<dbReference type="Proteomes" id="UP000323930">
    <property type="component" value="Unassembled WGS sequence"/>
</dbReference>
<reference evidence="1 2" key="1">
    <citation type="submission" date="2019-08" db="EMBL/GenBank/DDBJ databases">
        <title>Seonamhaeicola sediminis sp. nov., isolated from marine sediment.</title>
        <authorList>
            <person name="Cao W.R."/>
        </authorList>
    </citation>
    <scope>NUCLEOTIDE SEQUENCE [LARGE SCALE GENOMIC DNA]</scope>
    <source>
        <strain evidence="1 2">B011</strain>
    </source>
</reference>
<comment type="caution">
    <text evidence="1">The sequence shown here is derived from an EMBL/GenBank/DDBJ whole genome shotgun (WGS) entry which is preliminary data.</text>
</comment>
<proteinExistence type="predicted"/>
<dbReference type="EMBL" id="VSDQ01000241">
    <property type="protein sequence ID" value="TYA89210.1"/>
    <property type="molecule type" value="Genomic_DNA"/>
</dbReference>
<organism evidence="1 2">
    <name type="scientific">Seonamhaeicola marinus</name>
    <dbReference type="NCBI Taxonomy" id="1912246"/>
    <lineage>
        <taxon>Bacteria</taxon>
        <taxon>Pseudomonadati</taxon>
        <taxon>Bacteroidota</taxon>
        <taxon>Flavobacteriia</taxon>
        <taxon>Flavobacteriales</taxon>
        <taxon>Flavobacteriaceae</taxon>
    </lineage>
</organism>